<dbReference type="OrthoDB" id="9797506at2"/>
<evidence type="ECO:0000313" key="2">
    <source>
        <dbReference type="Proteomes" id="UP000077177"/>
    </source>
</evidence>
<sequence length="164" mass="18335">MKSTSNHPEINKAIDYKVLKVNSPAFEEGGAIPSKYTCEGEDVNPALNIEHIPVEAMTLAVIVDDPDAPAGVWVHWVVWNIPITHQIKENTEQGIQGLNDFRKKRYNGPCPPKGTHRYLFKVYALNAILDLPAVANKSELERAMSSHIIAFGELTGRYERTAKR</sequence>
<dbReference type="PANTHER" id="PTHR30289">
    <property type="entry name" value="UNCHARACTERIZED PROTEIN YBCL-RELATED"/>
    <property type="match status" value="1"/>
</dbReference>
<reference evidence="1 2" key="2">
    <citation type="journal article" date="2016" name="Int. J. Syst. Evol. Microbiol.">
        <title>Flavisolibacter tropicus sp. nov., isolated from tropical soil.</title>
        <authorList>
            <person name="Lee J.J."/>
            <person name="Kang M.S."/>
            <person name="Kim G.S."/>
            <person name="Lee C.S."/>
            <person name="Lim S."/>
            <person name="Lee J."/>
            <person name="Roh S.H."/>
            <person name="Kang H."/>
            <person name="Ha J.M."/>
            <person name="Bae S."/>
            <person name="Jung H.Y."/>
            <person name="Kim M.K."/>
        </authorList>
    </citation>
    <scope>NUCLEOTIDE SEQUENCE [LARGE SCALE GENOMIC DNA]</scope>
    <source>
        <strain evidence="1 2">LCS9</strain>
    </source>
</reference>
<dbReference type="NCBIfam" id="TIGR00481">
    <property type="entry name" value="YbhB/YbcL family Raf kinase inhibitor-like protein"/>
    <property type="match status" value="1"/>
</dbReference>
<dbReference type="AlphaFoldDB" id="A0A172TS86"/>
<keyword evidence="2" id="KW-1185">Reference proteome</keyword>
<dbReference type="InterPro" id="IPR005247">
    <property type="entry name" value="YbhB_YbcL/LppC-like"/>
</dbReference>
<dbReference type="InterPro" id="IPR036610">
    <property type="entry name" value="PEBP-like_sf"/>
</dbReference>
<dbReference type="PANTHER" id="PTHR30289:SF1">
    <property type="entry name" value="PEBP (PHOSPHATIDYLETHANOLAMINE-BINDING PROTEIN) FAMILY PROTEIN"/>
    <property type="match status" value="1"/>
</dbReference>
<evidence type="ECO:0000313" key="1">
    <source>
        <dbReference type="EMBL" id="ANE49949.1"/>
    </source>
</evidence>
<protein>
    <submittedName>
        <fullName evidence="1">Kinase inhibitor</fullName>
    </submittedName>
</protein>
<dbReference type="InterPro" id="IPR008914">
    <property type="entry name" value="PEBP"/>
</dbReference>
<dbReference type="Pfam" id="PF01161">
    <property type="entry name" value="PBP"/>
    <property type="match status" value="1"/>
</dbReference>
<accession>A0A172TS86</accession>
<dbReference type="CDD" id="cd00865">
    <property type="entry name" value="PEBP_bact_arch"/>
    <property type="match status" value="1"/>
</dbReference>
<organism evidence="1 2">
    <name type="scientific">Flavisolibacter tropicus</name>
    <dbReference type="NCBI Taxonomy" id="1492898"/>
    <lineage>
        <taxon>Bacteria</taxon>
        <taxon>Pseudomonadati</taxon>
        <taxon>Bacteroidota</taxon>
        <taxon>Chitinophagia</taxon>
        <taxon>Chitinophagales</taxon>
        <taxon>Chitinophagaceae</taxon>
        <taxon>Flavisolibacter</taxon>
    </lineage>
</organism>
<dbReference type="Proteomes" id="UP000077177">
    <property type="component" value="Chromosome"/>
</dbReference>
<proteinExistence type="predicted"/>
<name>A0A172TS86_9BACT</name>
<dbReference type="SUPFAM" id="SSF49777">
    <property type="entry name" value="PEBP-like"/>
    <property type="match status" value="1"/>
</dbReference>
<dbReference type="EMBL" id="CP011390">
    <property type="protein sequence ID" value="ANE49949.1"/>
    <property type="molecule type" value="Genomic_DNA"/>
</dbReference>
<gene>
    <name evidence="1" type="ORF">SY85_04990</name>
</gene>
<dbReference type="STRING" id="1492898.SY85_04990"/>
<dbReference type="KEGG" id="fla:SY85_04990"/>
<reference evidence="2" key="1">
    <citation type="submission" date="2015-01" db="EMBL/GenBank/DDBJ databases">
        <title>Flavisolibacter sp./LCS9/ whole genome sequencing.</title>
        <authorList>
            <person name="Kim M.K."/>
            <person name="Srinivasan S."/>
            <person name="Lee J.-J."/>
        </authorList>
    </citation>
    <scope>NUCLEOTIDE SEQUENCE [LARGE SCALE GENOMIC DNA]</scope>
    <source>
        <strain evidence="2">LCS9</strain>
    </source>
</reference>
<dbReference type="Gene3D" id="3.90.280.10">
    <property type="entry name" value="PEBP-like"/>
    <property type="match status" value="1"/>
</dbReference>
<dbReference type="RefSeq" id="WP_066402095.1">
    <property type="nucleotide sequence ID" value="NZ_CP011390.1"/>
</dbReference>